<feature type="compositionally biased region" description="Polar residues" evidence="5">
    <location>
        <begin position="1"/>
        <end position="10"/>
    </location>
</feature>
<feature type="region of interest" description="Disordered" evidence="5">
    <location>
        <begin position="1"/>
        <end position="41"/>
    </location>
</feature>
<feature type="compositionally biased region" description="Basic residues" evidence="5">
    <location>
        <begin position="229"/>
        <end position="238"/>
    </location>
</feature>
<keyword evidence="8" id="KW-1185">Reference proteome</keyword>
<evidence type="ECO:0000313" key="7">
    <source>
        <dbReference type="EMBL" id="KXN69750.1"/>
    </source>
</evidence>
<dbReference type="GO" id="GO:0005730">
    <property type="term" value="C:nucleolus"/>
    <property type="evidence" value="ECO:0007669"/>
    <property type="project" value="TreeGrafter"/>
</dbReference>
<dbReference type="PANTHER" id="PTHR13112">
    <property type="entry name" value="UPF3 REGULATOR OF NONSENSE TRANSCRIPTS-LIKE PROTEIN"/>
    <property type="match status" value="1"/>
</dbReference>
<dbReference type="InterPro" id="IPR005120">
    <property type="entry name" value="UPF3_dom"/>
</dbReference>
<comment type="subcellular location">
    <subcellularLocation>
        <location evidence="1">Nucleus</location>
    </subcellularLocation>
</comment>
<gene>
    <name evidence="7" type="ORF">CONCODRAFT_79154</name>
</gene>
<feature type="compositionally biased region" description="Polar residues" evidence="5">
    <location>
        <begin position="444"/>
        <end position="457"/>
    </location>
</feature>
<feature type="compositionally biased region" description="Low complexity" evidence="5">
    <location>
        <begin position="316"/>
        <end position="326"/>
    </location>
</feature>
<evidence type="ECO:0000256" key="1">
    <source>
        <dbReference type="ARBA" id="ARBA00004123"/>
    </source>
</evidence>
<dbReference type="PANTHER" id="PTHR13112:SF0">
    <property type="entry name" value="FI21285P1"/>
    <property type="match status" value="1"/>
</dbReference>
<dbReference type="AlphaFoldDB" id="A0A137P3Z8"/>
<feature type="compositionally biased region" description="Polar residues" evidence="5">
    <location>
        <begin position="492"/>
        <end position="509"/>
    </location>
</feature>
<evidence type="ECO:0000256" key="4">
    <source>
        <dbReference type="ARBA" id="ARBA00023242"/>
    </source>
</evidence>
<evidence type="ECO:0000256" key="3">
    <source>
        <dbReference type="ARBA" id="ARBA00023161"/>
    </source>
</evidence>
<dbReference type="Proteomes" id="UP000070444">
    <property type="component" value="Unassembled WGS sequence"/>
</dbReference>
<evidence type="ECO:0000259" key="6">
    <source>
        <dbReference type="Pfam" id="PF03467"/>
    </source>
</evidence>
<evidence type="ECO:0000313" key="8">
    <source>
        <dbReference type="Proteomes" id="UP000070444"/>
    </source>
</evidence>
<feature type="compositionally biased region" description="Basic residues" evidence="5">
    <location>
        <begin position="257"/>
        <end position="266"/>
    </location>
</feature>
<evidence type="ECO:0000256" key="5">
    <source>
        <dbReference type="SAM" id="MobiDB-lite"/>
    </source>
</evidence>
<organism evidence="7 8">
    <name type="scientific">Conidiobolus coronatus (strain ATCC 28846 / CBS 209.66 / NRRL 28638)</name>
    <name type="common">Delacroixia coronata</name>
    <dbReference type="NCBI Taxonomy" id="796925"/>
    <lineage>
        <taxon>Eukaryota</taxon>
        <taxon>Fungi</taxon>
        <taxon>Fungi incertae sedis</taxon>
        <taxon>Zoopagomycota</taxon>
        <taxon>Entomophthoromycotina</taxon>
        <taxon>Entomophthoromycetes</taxon>
        <taxon>Entomophthorales</taxon>
        <taxon>Ancylistaceae</taxon>
        <taxon>Conidiobolus</taxon>
    </lineage>
</organism>
<feature type="compositionally biased region" description="Low complexity" evidence="5">
    <location>
        <begin position="479"/>
        <end position="488"/>
    </location>
</feature>
<evidence type="ECO:0000256" key="2">
    <source>
        <dbReference type="ARBA" id="ARBA00005991"/>
    </source>
</evidence>
<protein>
    <recommendedName>
        <fullName evidence="6">UPF3 domain-containing protein</fullName>
    </recommendedName>
</protein>
<dbReference type="CDD" id="cd12455">
    <property type="entry name" value="RRM_like_Smg4_UPF3"/>
    <property type="match status" value="1"/>
</dbReference>
<comment type="similarity">
    <text evidence="2">Belongs to the RENT3 family.</text>
</comment>
<dbReference type="OrthoDB" id="18087at2759"/>
<feature type="compositionally biased region" description="Basic and acidic residues" evidence="5">
    <location>
        <begin position="267"/>
        <end position="289"/>
    </location>
</feature>
<dbReference type="OMA" id="QYKPGKV"/>
<feature type="region of interest" description="Disordered" evidence="5">
    <location>
        <begin position="211"/>
        <end position="586"/>
    </location>
</feature>
<name>A0A137P3Z8_CONC2</name>
<dbReference type="GO" id="GO:0003729">
    <property type="term" value="F:mRNA binding"/>
    <property type="evidence" value="ECO:0007669"/>
    <property type="project" value="TreeGrafter"/>
</dbReference>
<accession>A0A137P3Z8</accession>
<proteinExistence type="inferred from homology"/>
<reference evidence="7 8" key="1">
    <citation type="journal article" date="2015" name="Genome Biol. Evol.">
        <title>Phylogenomic analyses indicate that early fungi evolved digesting cell walls of algal ancestors of land plants.</title>
        <authorList>
            <person name="Chang Y."/>
            <person name="Wang S."/>
            <person name="Sekimoto S."/>
            <person name="Aerts A.L."/>
            <person name="Choi C."/>
            <person name="Clum A."/>
            <person name="LaButti K.M."/>
            <person name="Lindquist E.A."/>
            <person name="Yee Ngan C."/>
            <person name="Ohm R.A."/>
            <person name="Salamov A.A."/>
            <person name="Grigoriev I.V."/>
            <person name="Spatafora J.W."/>
            <person name="Berbee M.L."/>
        </authorList>
    </citation>
    <scope>NUCLEOTIDE SEQUENCE [LARGE SCALE GENOMIC DNA]</scope>
    <source>
        <strain evidence="7 8">NRRL 28638</strain>
    </source>
</reference>
<feature type="domain" description="UPF3" evidence="6">
    <location>
        <begin position="40"/>
        <end position="205"/>
    </location>
</feature>
<dbReference type="SUPFAM" id="SSF54928">
    <property type="entry name" value="RNA-binding domain, RBD"/>
    <property type="match status" value="1"/>
</dbReference>
<keyword evidence="4" id="KW-0539">Nucleus</keyword>
<feature type="compositionally biased region" description="Basic and acidic residues" evidence="5">
    <location>
        <begin position="458"/>
        <end position="468"/>
    </location>
</feature>
<dbReference type="InterPro" id="IPR039722">
    <property type="entry name" value="Upf3"/>
</dbReference>
<dbReference type="InterPro" id="IPR035979">
    <property type="entry name" value="RBD_domain_sf"/>
</dbReference>
<keyword evidence="3" id="KW-0866">Nonsense-mediated mRNA decay</keyword>
<dbReference type="GO" id="GO:0045727">
    <property type="term" value="P:positive regulation of translation"/>
    <property type="evidence" value="ECO:0007669"/>
    <property type="project" value="TreeGrafter"/>
</dbReference>
<dbReference type="EMBL" id="KQ964524">
    <property type="protein sequence ID" value="KXN69750.1"/>
    <property type="molecule type" value="Genomic_DNA"/>
</dbReference>
<feature type="compositionally biased region" description="Basic residues" evidence="5">
    <location>
        <begin position="469"/>
        <end position="478"/>
    </location>
</feature>
<dbReference type="STRING" id="796925.A0A137P3Z8"/>
<dbReference type="Gene3D" id="3.30.70.330">
    <property type="match status" value="1"/>
</dbReference>
<dbReference type="Pfam" id="PF03467">
    <property type="entry name" value="Smg4_UPF3"/>
    <property type="match status" value="1"/>
</dbReference>
<sequence>MSTTVEVNTPSISSSNNNNKHRSQKGNNSSNASNAPLNPKLKLTIRQLPPSLPEEVFKSSIKPYLTDEKDIVDQKFIPGKVSKKVLTPSKPSRAVIKFETIQKLINFKNLFKNHVYVDQQGVEFKIQIIFSPIQQNPKENNIQDAKLNTLESDPEFIKFCSKLHSEGEKEKSNNSNEILLGAQQQSTNEANKKSTPLLEYLKAKKMEKASKNKFKSSAALKGEDGQKSKSGKKSKKEKAAKQAQTTDEASSATKLSKAAKLKKKKAKASEEKGADGKSPKEFTIAKKSSDSTGSPQVEKIVLAKRQDSSTSVQKESSTNSPTSSLSGAKLAQRSDKSSYKSSEAKTSILESKSALQAGEGSGTSAGSPIEKPSSRRTRKGKTFSTEQAAGLKPAGEASTFPKKGKKSINKSGANLENQQTTEANIASSPRQTNNGQESSKKSDLGTTGLVNNSGSEANSDRPGTETKFKSKAKPKISKPKGPSFGSKFGDAENSTGFKSPTESNESGAVSTKPAFKKLSYKPTDETSGEPRAPKPPRNREANPKFGGKPGQSEEGGDAKSKPKKYRPKPNKPAAGTGPASGTQPNA</sequence>
<feature type="compositionally biased region" description="Polar residues" evidence="5">
    <location>
        <begin position="339"/>
        <end position="354"/>
    </location>
</feature>
<dbReference type="GO" id="GO:0000184">
    <property type="term" value="P:nuclear-transcribed mRNA catabolic process, nonsense-mediated decay"/>
    <property type="evidence" value="ECO:0007669"/>
    <property type="project" value="UniProtKB-KW"/>
</dbReference>
<feature type="compositionally biased region" description="Polar residues" evidence="5">
    <location>
        <begin position="409"/>
        <end position="437"/>
    </location>
</feature>
<dbReference type="InterPro" id="IPR012677">
    <property type="entry name" value="Nucleotide-bd_a/b_plait_sf"/>
</dbReference>
<dbReference type="GO" id="GO:0005737">
    <property type="term" value="C:cytoplasm"/>
    <property type="evidence" value="ECO:0007669"/>
    <property type="project" value="TreeGrafter"/>
</dbReference>
<feature type="compositionally biased region" description="Low complexity" evidence="5">
    <location>
        <begin position="241"/>
        <end position="256"/>
    </location>
</feature>